<dbReference type="Proteomes" id="UP000266127">
    <property type="component" value="Genome"/>
</dbReference>
<name>A0A3G1DHN7_9REOV</name>
<keyword evidence="4" id="KW-1185">Reference proteome</keyword>
<dbReference type="RefSeq" id="YP_009246474.1">
    <property type="nucleotide sequence ID" value="NC_029920.1"/>
</dbReference>
<protein>
    <submittedName>
        <fullName evidence="3">p14 FAST</fullName>
    </submittedName>
</protein>
<dbReference type="EMBL" id="KU198621">
    <property type="protein sequence ID" value="AMU04191.1"/>
    <property type="molecule type" value="Genomic_RNA"/>
</dbReference>
<evidence type="ECO:0000313" key="4">
    <source>
        <dbReference type="Proteomes" id="UP000266127"/>
    </source>
</evidence>
<dbReference type="EMBL" id="KU198611">
    <property type="protein sequence ID" value="AMU04180.1"/>
    <property type="molecule type" value="Genomic_RNA"/>
</dbReference>
<feature type="transmembrane region" description="Helical" evidence="1">
    <location>
        <begin position="36"/>
        <end position="57"/>
    </location>
</feature>
<organism evidence="3">
    <name type="scientific">Mahlapitsi orthoreovirus</name>
    <dbReference type="NCBI Taxonomy" id="2170064"/>
    <lineage>
        <taxon>Viruses</taxon>
        <taxon>Riboviria</taxon>
        <taxon>Orthornavirae</taxon>
        <taxon>Duplornaviricota</taxon>
        <taxon>Resentoviricetes</taxon>
        <taxon>Reovirales</taxon>
        <taxon>Spinareoviridae</taxon>
        <taxon>Orthoreovirus</taxon>
        <taxon>Orthoreovirus mahlapitsiense</taxon>
    </lineage>
</organism>
<evidence type="ECO:0000313" key="2">
    <source>
        <dbReference type="EMBL" id="AMU04180.1"/>
    </source>
</evidence>
<accession>A0A3G1DHN7</accession>
<dbReference type="SMR" id="A0A3G1DHN7"/>
<keyword evidence="1" id="KW-1133">Transmembrane helix</keyword>
<sequence length="125" mass="13873">MGSGPSNFVNHASGEAIISGLSDQTNRLGSLLSQNVYNIIYFFVIGGLILSAGYGLYKYCKYKQRRAKNLTRQLSRELIDLNRKIEHISGGKIPATKPSAPRYTPPCYKEPIYNEVCEGGFYGNC</sequence>
<proteinExistence type="predicted"/>
<dbReference type="GeneID" id="27246473"/>
<evidence type="ECO:0000313" key="3">
    <source>
        <dbReference type="EMBL" id="AMU04191.1"/>
    </source>
</evidence>
<evidence type="ECO:0000256" key="1">
    <source>
        <dbReference type="SAM" id="Phobius"/>
    </source>
</evidence>
<keyword evidence="1" id="KW-0472">Membrane</keyword>
<reference evidence="3 4" key="1">
    <citation type="journal article" date="2016" name="Viruses">
        <title>Isolation of a Novel Fusogenic Orthoreovirus from Eucampsipoda africana Bat Flies in South Africa.</title>
        <authorList>
            <person name="Jansen van Vuren P."/>
            <person name="Wiley M."/>
            <person name="Palacios G."/>
            <person name="Storm N."/>
            <person name="McCulloch S."/>
            <person name="Markotter W."/>
            <person name="Birkhead M."/>
            <person name="Kemp A."/>
            <person name="Paweska J.T."/>
        </authorList>
    </citation>
    <scope>NUCLEOTIDE SEQUENCE</scope>
    <source>
        <strain evidence="3">0624</strain>
        <strain evidence="2">2511</strain>
    </source>
</reference>
<dbReference type="KEGG" id="vg:27246473"/>
<keyword evidence="1" id="KW-0812">Transmembrane</keyword>